<protein>
    <submittedName>
        <fullName evidence="1">Uncharacterized protein</fullName>
    </submittedName>
</protein>
<evidence type="ECO:0000313" key="2">
    <source>
        <dbReference type="Proteomes" id="UP000663824"/>
    </source>
</evidence>
<proteinExistence type="predicted"/>
<dbReference type="Proteomes" id="UP000663824">
    <property type="component" value="Unassembled WGS sequence"/>
</dbReference>
<comment type="caution">
    <text evidence="1">The sequence shown here is derived from an EMBL/GenBank/DDBJ whole genome shotgun (WGS) entry which is preliminary data.</text>
</comment>
<organism evidence="1 2">
    <name type="scientific">Rotaria magnacalcarata</name>
    <dbReference type="NCBI Taxonomy" id="392030"/>
    <lineage>
        <taxon>Eukaryota</taxon>
        <taxon>Metazoa</taxon>
        <taxon>Spiralia</taxon>
        <taxon>Gnathifera</taxon>
        <taxon>Rotifera</taxon>
        <taxon>Eurotatoria</taxon>
        <taxon>Bdelloidea</taxon>
        <taxon>Philodinida</taxon>
        <taxon>Philodinidae</taxon>
        <taxon>Rotaria</taxon>
    </lineage>
</organism>
<dbReference type="AlphaFoldDB" id="A0A816YLI8"/>
<name>A0A816YLI8_9BILA</name>
<gene>
    <name evidence="1" type="ORF">MBJ925_LOCUS33145</name>
</gene>
<accession>A0A816YLI8</accession>
<reference evidence="1" key="1">
    <citation type="submission" date="2021-02" db="EMBL/GenBank/DDBJ databases">
        <authorList>
            <person name="Nowell W R."/>
        </authorList>
    </citation>
    <scope>NUCLEOTIDE SEQUENCE</scope>
</reference>
<sequence>MVINKDNMQISMTDEIGDGIKLTFWTVKGLLKNFIQQQRADEQMNKEDISEILLLQGPWKMTLSVFRRQALALAKN</sequence>
<evidence type="ECO:0000313" key="1">
    <source>
        <dbReference type="EMBL" id="CAF2161730.1"/>
    </source>
</evidence>
<dbReference type="EMBL" id="CAJNRE010018122">
    <property type="protein sequence ID" value="CAF2161730.1"/>
    <property type="molecule type" value="Genomic_DNA"/>
</dbReference>